<organism evidence="1 2">
    <name type="scientific">Caerostris extrusa</name>
    <name type="common">Bark spider</name>
    <name type="synonym">Caerostris bankana</name>
    <dbReference type="NCBI Taxonomy" id="172846"/>
    <lineage>
        <taxon>Eukaryota</taxon>
        <taxon>Metazoa</taxon>
        <taxon>Ecdysozoa</taxon>
        <taxon>Arthropoda</taxon>
        <taxon>Chelicerata</taxon>
        <taxon>Arachnida</taxon>
        <taxon>Araneae</taxon>
        <taxon>Araneomorphae</taxon>
        <taxon>Entelegynae</taxon>
        <taxon>Araneoidea</taxon>
        <taxon>Araneidae</taxon>
        <taxon>Caerostris</taxon>
    </lineage>
</organism>
<keyword evidence="2" id="KW-1185">Reference proteome</keyword>
<protein>
    <submittedName>
        <fullName evidence="1">Uncharacterized protein</fullName>
    </submittedName>
</protein>
<dbReference type="EMBL" id="BPLR01006730">
    <property type="protein sequence ID" value="GIY11989.1"/>
    <property type="molecule type" value="Genomic_DNA"/>
</dbReference>
<proteinExistence type="predicted"/>
<evidence type="ECO:0000313" key="1">
    <source>
        <dbReference type="EMBL" id="GIY11989.1"/>
    </source>
</evidence>
<comment type="caution">
    <text evidence="1">The sequence shown here is derived from an EMBL/GenBank/DDBJ whole genome shotgun (WGS) entry which is preliminary data.</text>
</comment>
<dbReference type="Proteomes" id="UP001054945">
    <property type="component" value="Unassembled WGS sequence"/>
</dbReference>
<dbReference type="AlphaFoldDB" id="A0AAV4QRT9"/>
<gene>
    <name evidence="1" type="ORF">CEXT_353551</name>
</gene>
<sequence length="71" mass="7216">MSQASENVDGSGGNGARIKAPLKDAGIMLGETTLHQAQCLSRLSGNNSREAVLCSTKTTGVAAPSSKDVAR</sequence>
<reference evidence="1 2" key="1">
    <citation type="submission" date="2021-06" db="EMBL/GenBank/DDBJ databases">
        <title>Caerostris extrusa draft genome.</title>
        <authorList>
            <person name="Kono N."/>
            <person name="Arakawa K."/>
        </authorList>
    </citation>
    <scope>NUCLEOTIDE SEQUENCE [LARGE SCALE GENOMIC DNA]</scope>
</reference>
<name>A0AAV4QRT9_CAEEX</name>
<accession>A0AAV4QRT9</accession>
<evidence type="ECO:0000313" key="2">
    <source>
        <dbReference type="Proteomes" id="UP001054945"/>
    </source>
</evidence>